<accession>A0A8H7TIU0</accession>
<evidence type="ECO:0000313" key="2">
    <source>
        <dbReference type="Proteomes" id="UP000664132"/>
    </source>
</evidence>
<reference evidence="1" key="1">
    <citation type="submission" date="2021-02" db="EMBL/GenBank/DDBJ databases">
        <title>Genome sequence Cadophora malorum strain M34.</title>
        <authorList>
            <person name="Stefanovic E."/>
            <person name="Vu D."/>
            <person name="Scully C."/>
            <person name="Dijksterhuis J."/>
            <person name="Roader J."/>
            <person name="Houbraken J."/>
        </authorList>
    </citation>
    <scope>NUCLEOTIDE SEQUENCE</scope>
    <source>
        <strain evidence="1">M34</strain>
    </source>
</reference>
<keyword evidence="2" id="KW-1185">Reference proteome</keyword>
<dbReference type="OrthoDB" id="3554832at2759"/>
<sequence>MLGWTFPVQHCPNPSYLANFTRDIFYFPNADVRVLARMGGLIRHLALSVSEVGWFRAWGPVGVVGSQKVVLWSEEEFDSDSDSEVSEDEGEDFFFEDGEFDDDEVQIQMFPAPEFKALESVTFVADCERVLMGMEEKFGIGAETDFEHAVWEWVADDPDSEGDRFPAPIQRTNREDEEDNPYWQLHRDKVENVERVLADDDVRNAYENAGIEVRFELWRRPRQKGKWVKRFENIGGGPTQVR</sequence>
<evidence type="ECO:0000313" key="1">
    <source>
        <dbReference type="EMBL" id="KAG4420382.1"/>
    </source>
</evidence>
<dbReference type="EMBL" id="JAFJYH010000085">
    <property type="protein sequence ID" value="KAG4420382.1"/>
    <property type="molecule type" value="Genomic_DNA"/>
</dbReference>
<protein>
    <submittedName>
        <fullName evidence="1">Uncharacterized protein</fullName>
    </submittedName>
</protein>
<proteinExistence type="predicted"/>
<gene>
    <name evidence="1" type="ORF">IFR04_006494</name>
</gene>
<name>A0A8H7TIU0_9HELO</name>
<organism evidence="1 2">
    <name type="scientific">Cadophora malorum</name>
    <dbReference type="NCBI Taxonomy" id="108018"/>
    <lineage>
        <taxon>Eukaryota</taxon>
        <taxon>Fungi</taxon>
        <taxon>Dikarya</taxon>
        <taxon>Ascomycota</taxon>
        <taxon>Pezizomycotina</taxon>
        <taxon>Leotiomycetes</taxon>
        <taxon>Helotiales</taxon>
        <taxon>Ploettnerulaceae</taxon>
        <taxon>Cadophora</taxon>
    </lineage>
</organism>
<dbReference type="AlphaFoldDB" id="A0A8H7TIU0"/>
<comment type="caution">
    <text evidence="1">The sequence shown here is derived from an EMBL/GenBank/DDBJ whole genome shotgun (WGS) entry which is preliminary data.</text>
</comment>
<dbReference type="Proteomes" id="UP000664132">
    <property type="component" value="Unassembled WGS sequence"/>
</dbReference>